<protein>
    <submittedName>
        <fullName evidence="2">Uncharacterized protein</fullName>
    </submittedName>
</protein>
<dbReference type="STRING" id="321339.SAMN05444340_1054"/>
<dbReference type="AlphaFoldDB" id="A0A1H3IFJ1"/>
<proteinExistence type="predicted"/>
<gene>
    <name evidence="2" type="ORF">SAMN05444340_1054</name>
</gene>
<organism evidence="2 3">
    <name type="scientific">Citreimonas salinaria</name>
    <dbReference type="NCBI Taxonomy" id="321339"/>
    <lineage>
        <taxon>Bacteria</taxon>
        <taxon>Pseudomonadati</taxon>
        <taxon>Pseudomonadota</taxon>
        <taxon>Alphaproteobacteria</taxon>
        <taxon>Rhodobacterales</taxon>
        <taxon>Roseobacteraceae</taxon>
        <taxon>Citreimonas</taxon>
    </lineage>
</organism>
<name>A0A1H3IFJ1_9RHOB</name>
<sequence length="115" mass="12990">MDKFEFEDGGAKATGSPLQIRKMPPFRVFKGSTARRNPSRSETRYEDERRRLIIDGTLEDHPSNPDLMVFTRDYDANSASMAAGVISGGGNFSGPEKWFEVASPESFKEWLSRRL</sequence>
<accession>A0A1H3IFJ1</accession>
<reference evidence="2 3" key="1">
    <citation type="submission" date="2016-10" db="EMBL/GenBank/DDBJ databases">
        <authorList>
            <person name="de Groot N.N."/>
        </authorList>
    </citation>
    <scope>NUCLEOTIDE SEQUENCE [LARGE SCALE GENOMIC DNA]</scope>
    <source>
        <strain evidence="2 3">DSM 26880</strain>
    </source>
</reference>
<dbReference type="EMBL" id="FNPF01000005">
    <property type="protein sequence ID" value="SDY25848.1"/>
    <property type="molecule type" value="Genomic_DNA"/>
</dbReference>
<keyword evidence="3" id="KW-1185">Reference proteome</keyword>
<dbReference type="Proteomes" id="UP000199286">
    <property type="component" value="Unassembled WGS sequence"/>
</dbReference>
<evidence type="ECO:0000313" key="3">
    <source>
        <dbReference type="Proteomes" id="UP000199286"/>
    </source>
</evidence>
<evidence type="ECO:0000313" key="2">
    <source>
        <dbReference type="EMBL" id="SDY25848.1"/>
    </source>
</evidence>
<feature type="region of interest" description="Disordered" evidence="1">
    <location>
        <begin position="29"/>
        <end position="48"/>
    </location>
</feature>
<feature type="compositionally biased region" description="Basic and acidic residues" evidence="1">
    <location>
        <begin position="39"/>
        <end position="48"/>
    </location>
</feature>
<dbReference type="RefSeq" id="WP_089881943.1">
    <property type="nucleotide sequence ID" value="NZ_FNPF01000005.1"/>
</dbReference>
<evidence type="ECO:0000256" key="1">
    <source>
        <dbReference type="SAM" id="MobiDB-lite"/>
    </source>
</evidence>
<dbReference type="OrthoDB" id="2656488at2"/>